<gene>
    <name evidence="14" type="ORF">CVLEPA_LOCUS9099</name>
</gene>
<dbReference type="EMBL" id="CAWYQH010000057">
    <property type="protein sequence ID" value="CAK8678823.1"/>
    <property type="molecule type" value="Genomic_DNA"/>
</dbReference>
<evidence type="ECO:0000256" key="7">
    <source>
        <dbReference type="ARBA" id="ARBA00023170"/>
    </source>
</evidence>
<feature type="chain" id="PRO_5045117372" description="G-protein coupled receptors family 1 profile domain-containing protein" evidence="12">
    <location>
        <begin position="25"/>
        <end position="547"/>
    </location>
</feature>
<evidence type="ECO:0000313" key="15">
    <source>
        <dbReference type="Proteomes" id="UP001642483"/>
    </source>
</evidence>
<evidence type="ECO:0000256" key="9">
    <source>
        <dbReference type="RuleBase" id="RU000688"/>
    </source>
</evidence>
<comment type="similarity">
    <text evidence="9">Belongs to the G-protein coupled receptor 1 family.</text>
</comment>
<keyword evidence="6 11" id="KW-0472">Membrane</keyword>
<keyword evidence="8 9" id="KW-0807">Transducer</keyword>
<feature type="transmembrane region" description="Helical" evidence="11">
    <location>
        <begin position="302"/>
        <end position="326"/>
    </location>
</feature>
<evidence type="ECO:0000256" key="3">
    <source>
        <dbReference type="ARBA" id="ARBA00022692"/>
    </source>
</evidence>
<feature type="domain" description="G-protein coupled receptors family 1 profile" evidence="13">
    <location>
        <begin position="101"/>
        <end position="410"/>
    </location>
</feature>
<feature type="transmembrane region" description="Helical" evidence="11">
    <location>
        <begin position="122"/>
        <end position="143"/>
    </location>
</feature>
<evidence type="ECO:0000256" key="6">
    <source>
        <dbReference type="ARBA" id="ARBA00023136"/>
    </source>
</evidence>
<organism evidence="14 15">
    <name type="scientific">Clavelina lepadiformis</name>
    <name type="common">Light-bulb sea squirt</name>
    <name type="synonym">Ascidia lepadiformis</name>
    <dbReference type="NCBI Taxonomy" id="159417"/>
    <lineage>
        <taxon>Eukaryota</taxon>
        <taxon>Metazoa</taxon>
        <taxon>Chordata</taxon>
        <taxon>Tunicata</taxon>
        <taxon>Ascidiacea</taxon>
        <taxon>Aplousobranchia</taxon>
        <taxon>Clavelinidae</taxon>
        <taxon>Clavelina</taxon>
    </lineage>
</organism>
<dbReference type="SUPFAM" id="SSF81321">
    <property type="entry name" value="Family A G protein-coupled receptor-like"/>
    <property type="match status" value="1"/>
</dbReference>
<evidence type="ECO:0000256" key="11">
    <source>
        <dbReference type="SAM" id="Phobius"/>
    </source>
</evidence>
<sequence length="547" mass="61614">MKKITKIFLITPLFMLPLLTGTRSQPDPYQIANETGGFFDPDTDPVELGYEDAFAEHGGGMAFVADEYNSVQLREDENIGKPVNTAIAAIFGIIAVVGLVANGVVFFVIFGGNEISKTVTAMYVVQLAVADSAFLLTLPIFGIDSITQNWSFGEFTCRFCQTLKFLNYQAGIFFLTAMSVDRYIAVTYSTKAHQLRTRKRTAIICAIVWAVAAIMSLPVMIYSRLEEVTGELKCRIMFPGYKPFADTDTYIDYGIIYDDSSFNYSSNDLIGLDFFVSTVPSAEEPVYYETCSHAVKSHQYRIWLVVSFVLSFVVPFSIITVSYVLILKRLRASEERIATMTGKRTQNMRRKVTRMVAVLVICFVICWLPYHILQLCKIRGFQASVMICNVVEQFVVALAFANSAINPILYSFLGHNFGERLRESVNHTRRRLRRGSSATGVSGHQTRSHTEHAGHSLFPRRFSQLVGFRRGYRNSASGEVQIVDNNHSEGRRVKFGIPLRDLNKKREWQYEKTENATAFTSNPTELTRVTVDKETPKKSSFSEADTV</sequence>
<keyword evidence="3 9" id="KW-0812">Transmembrane</keyword>
<dbReference type="PANTHER" id="PTHR24229">
    <property type="entry name" value="NEUROPEPTIDES RECEPTOR"/>
    <property type="match status" value="1"/>
</dbReference>
<dbReference type="PROSITE" id="PS00237">
    <property type="entry name" value="G_PROTEIN_RECEP_F1_1"/>
    <property type="match status" value="1"/>
</dbReference>
<feature type="transmembrane region" description="Helical" evidence="11">
    <location>
        <begin position="201"/>
        <end position="222"/>
    </location>
</feature>
<evidence type="ECO:0000256" key="1">
    <source>
        <dbReference type="ARBA" id="ARBA00004651"/>
    </source>
</evidence>
<reference evidence="14 15" key="1">
    <citation type="submission" date="2024-02" db="EMBL/GenBank/DDBJ databases">
        <authorList>
            <person name="Daric V."/>
            <person name="Darras S."/>
        </authorList>
    </citation>
    <scope>NUCLEOTIDE SEQUENCE [LARGE SCALE GENOMIC DNA]</scope>
</reference>
<comment type="subcellular location">
    <subcellularLocation>
        <location evidence="1">Cell membrane</location>
        <topology evidence="1">Multi-pass membrane protein</topology>
    </subcellularLocation>
</comment>
<evidence type="ECO:0000259" key="13">
    <source>
        <dbReference type="PROSITE" id="PS50262"/>
    </source>
</evidence>
<keyword evidence="12" id="KW-0732">Signal</keyword>
<feature type="signal peptide" evidence="12">
    <location>
        <begin position="1"/>
        <end position="24"/>
    </location>
</feature>
<keyword evidence="2" id="KW-1003">Cell membrane</keyword>
<protein>
    <recommendedName>
        <fullName evidence="13">G-protein coupled receptors family 1 profile domain-containing protein</fullName>
    </recommendedName>
</protein>
<dbReference type="InterPro" id="IPR000276">
    <property type="entry name" value="GPCR_Rhodpsn"/>
</dbReference>
<evidence type="ECO:0000256" key="12">
    <source>
        <dbReference type="SAM" id="SignalP"/>
    </source>
</evidence>
<evidence type="ECO:0000256" key="10">
    <source>
        <dbReference type="SAM" id="MobiDB-lite"/>
    </source>
</evidence>
<accession>A0ABP0FIL0</accession>
<evidence type="ECO:0000256" key="2">
    <source>
        <dbReference type="ARBA" id="ARBA00022475"/>
    </source>
</evidence>
<feature type="transmembrane region" description="Helical" evidence="11">
    <location>
        <begin position="393"/>
        <end position="413"/>
    </location>
</feature>
<proteinExistence type="inferred from homology"/>
<dbReference type="Pfam" id="PF00001">
    <property type="entry name" value="7tm_1"/>
    <property type="match status" value="2"/>
</dbReference>
<evidence type="ECO:0000256" key="4">
    <source>
        <dbReference type="ARBA" id="ARBA00022989"/>
    </source>
</evidence>
<dbReference type="InterPro" id="IPR017452">
    <property type="entry name" value="GPCR_Rhodpsn_7TM"/>
</dbReference>
<feature type="compositionally biased region" description="Polar residues" evidence="10">
    <location>
        <begin position="436"/>
        <end position="445"/>
    </location>
</feature>
<keyword evidence="7 9" id="KW-0675">Receptor</keyword>
<dbReference type="PRINTS" id="PR00237">
    <property type="entry name" value="GPCRRHODOPSN"/>
</dbReference>
<feature type="region of interest" description="Disordered" evidence="10">
    <location>
        <begin position="429"/>
        <end position="453"/>
    </location>
</feature>
<dbReference type="Gene3D" id="1.20.1070.10">
    <property type="entry name" value="Rhodopsin 7-helix transmembrane proteins"/>
    <property type="match status" value="2"/>
</dbReference>
<evidence type="ECO:0000256" key="5">
    <source>
        <dbReference type="ARBA" id="ARBA00023040"/>
    </source>
</evidence>
<name>A0ABP0FIL0_CLALP</name>
<dbReference type="Proteomes" id="UP001642483">
    <property type="component" value="Unassembled WGS sequence"/>
</dbReference>
<dbReference type="PANTHER" id="PTHR24229:SF112">
    <property type="entry name" value="CHEMOKINE-LIKE RECEPTOR 1"/>
    <property type="match status" value="1"/>
</dbReference>
<dbReference type="PROSITE" id="PS50262">
    <property type="entry name" value="G_PROTEIN_RECEP_F1_2"/>
    <property type="match status" value="1"/>
</dbReference>
<keyword evidence="5 9" id="KW-0297">G-protein coupled receptor</keyword>
<feature type="transmembrane region" description="Helical" evidence="11">
    <location>
        <begin position="86"/>
        <end position="110"/>
    </location>
</feature>
<evidence type="ECO:0000313" key="14">
    <source>
        <dbReference type="EMBL" id="CAK8678823.1"/>
    </source>
</evidence>
<keyword evidence="15" id="KW-1185">Reference proteome</keyword>
<feature type="transmembrane region" description="Helical" evidence="11">
    <location>
        <begin position="352"/>
        <end position="373"/>
    </location>
</feature>
<evidence type="ECO:0000256" key="8">
    <source>
        <dbReference type="ARBA" id="ARBA00023224"/>
    </source>
</evidence>
<comment type="caution">
    <text evidence="14">The sequence shown here is derived from an EMBL/GenBank/DDBJ whole genome shotgun (WGS) entry which is preliminary data.</text>
</comment>
<keyword evidence="4 11" id="KW-1133">Transmembrane helix</keyword>